<proteinExistence type="predicted"/>
<name>A0ACD1AHP8_9FIRM</name>
<keyword evidence="2" id="KW-1185">Reference proteome</keyword>
<gene>
    <name evidence="1" type="ORF">FRZ06_21035</name>
</gene>
<evidence type="ECO:0000313" key="1">
    <source>
        <dbReference type="EMBL" id="QOX65656.1"/>
    </source>
</evidence>
<protein>
    <submittedName>
        <fullName evidence="1">M20/M25/M40 family metallo-hydrolase</fullName>
    </submittedName>
</protein>
<dbReference type="EMBL" id="CP042469">
    <property type="protein sequence ID" value="QOX65656.1"/>
    <property type="molecule type" value="Genomic_DNA"/>
</dbReference>
<sequence length="370" mass="39862">MNDRIFNTFKALTAIDSPSRGERNLCDELKQRLTLLGAELYEDRAGEQVGGDCGNLYAFIKGAGEPVLLSAHMDTVEPSRGKRAILHEDGSITSAGDTVLGADDIAGVTIILEAITRIKEQGIPHRSVELLFPVAEEIYCGGSKYAEYDRITAKQAYILDLNGEIGEAAYAAPTILSFDIQITGRAAHAGFAPADGINAIAAAASAISEIKQGTRSDKATLNIGKISGGIQGNIVPDLCEITGEIRSLSHENALSLWSETQKIFVHHAKAIGAEIKTDHRCTITAYETPMESRTVLDFQKACNAVNIKSSIHSTMGGSDNNNFALHGIEGLVIANAMRNIHSTSESTSIHDMETCVELIMEILKINHWKE</sequence>
<accession>A0ACD1AHP8</accession>
<organism evidence="1 2">
    <name type="scientific">Anoxybacterium hadale</name>
    <dbReference type="NCBI Taxonomy" id="3408580"/>
    <lineage>
        <taxon>Bacteria</taxon>
        <taxon>Bacillati</taxon>
        <taxon>Bacillota</taxon>
        <taxon>Clostridia</taxon>
        <taxon>Peptostreptococcales</taxon>
        <taxon>Anaerovoracaceae</taxon>
        <taxon>Anoxybacterium</taxon>
    </lineage>
</organism>
<evidence type="ECO:0000313" key="2">
    <source>
        <dbReference type="Proteomes" id="UP000594014"/>
    </source>
</evidence>
<reference evidence="1" key="1">
    <citation type="submission" date="2019-08" db="EMBL/GenBank/DDBJ databases">
        <title>Genome sequence of Clostridiales bacterium MT110.</title>
        <authorList>
            <person name="Cao J."/>
        </authorList>
    </citation>
    <scope>NUCLEOTIDE SEQUENCE</scope>
    <source>
        <strain evidence="1">MT110</strain>
    </source>
</reference>
<dbReference type="Proteomes" id="UP000594014">
    <property type="component" value="Chromosome"/>
</dbReference>